<dbReference type="Gene3D" id="3.40.50.300">
    <property type="entry name" value="P-loop containing nucleotide triphosphate hydrolases"/>
    <property type="match status" value="1"/>
</dbReference>
<gene>
    <name evidence="3" type="ORF">PGLA2088_LOCUS38209</name>
</gene>
<dbReference type="PANTHER" id="PTHR47642">
    <property type="entry name" value="ATP-DEPENDENT DNA HELICASE"/>
    <property type="match status" value="1"/>
</dbReference>
<dbReference type="Gene3D" id="2.30.30.940">
    <property type="match status" value="1"/>
</dbReference>
<dbReference type="CDD" id="cd18809">
    <property type="entry name" value="SF1_C_RecD"/>
    <property type="match status" value="1"/>
</dbReference>
<evidence type="ECO:0000259" key="2">
    <source>
        <dbReference type="Pfam" id="PF21530"/>
    </source>
</evidence>
<dbReference type="InterPro" id="IPR051055">
    <property type="entry name" value="PIF1_helicase"/>
</dbReference>
<evidence type="ECO:0000256" key="1">
    <source>
        <dbReference type="SAM" id="MobiDB-lite"/>
    </source>
</evidence>
<feature type="region of interest" description="Disordered" evidence="1">
    <location>
        <begin position="277"/>
        <end position="345"/>
    </location>
</feature>
<dbReference type="Proteomes" id="UP000626109">
    <property type="component" value="Unassembled WGS sequence"/>
</dbReference>
<protein>
    <recommendedName>
        <fullName evidence="2">DNA helicase Pif1-like 2B domain-containing protein</fullName>
    </recommendedName>
</protein>
<dbReference type="Pfam" id="PF21530">
    <property type="entry name" value="Pif1_2B_dom"/>
    <property type="match status" value="1"/>
</dbReference>
<name>A0A813L232_POLGL</name>
<dbReference type="InterPro" id="IPR027417">
    <property type="entry name" value="P-loop_NTPase"/>
</dbReference>
<sequence length="345" mass="37159">ADGCRFCFEVSAWARSIKRTFELTQVFRQKGDLAFCKILNEVRFGQLSEESARLLRARLIAGVGSNDAITRLMPLRSEVKRVNERALAALPGQAIRFEARDQGEAGDLDRLTSAPSVVDLKVGAMVILTRTIDARRGLVNGVQGRVVSFTGAGSLRQPVVFFNSLGAEVPVAATASEAKSGSKVLGVRVQLPLELSWAVSIHKSQGMTLSAVEVNVDTVFEHGQAYVAMSRAQTLAGIHLIGSEETLRRSVHAEPRCLAFHQQLTKTAAEEAALRANPEAGKVGEKAPKEAGKVGEKVGEEELAKAGKVGEKVGEEKATPAATPVSQILHLPTPGRRRQQQQQQQ</sequence>
<accession>A0A813L232</accession>
<comment type="caution">
    <text evidence="3">The sequence shown here is derived from an EMBL/GenBank/DDBJ whole genome shotgun (WGS) entry which is preliminary data.</text>
</comment>
<reference evidence="3" key="1">
    <citation type="submission" date="2021-02" db="EMBL/GenBank/DDBJ databases">
        <authorList>
            <person name="Dougan E. K."/>
            <person name="Rhodes N."/>
            <person name="Thang M."/>
            <person name="Chan C."/>
        </authorList>
    </citation>
    <scope>NUCLEOTIDE SEQUENCE</scope>
</reference>
<dbReference type="PANTHER" id="PTHR47642:SF7">
    <property type="entry name" value="ATP-DEPENDENT DNA HELICASE PIF1"/>
    <property type="match status" value="1"/>
</dbReference>
<dbReference type="EMBL" id="CAJNNW010032678">
    <property type="protein sequence ID" value="CAE8714828.1"/>
    <property type="molecule type" value="Genomic_DNA"/>
</dbReference>
<feature type="non-terminal residue" evidence="3">
    <location>
        <position position="1"/>
    </location>
</feature>
<feature type="domain" description="DNA helicase Pif1-like 2B" evidence="2">
    <location>
        <begin position="117"/>
        <end position="149"/>
    </location>
</feature>
<dbReference type="AlphaFoldDB" id="A0A813L232"/>
<dbReference type="InterPro" id="IPR049163">
    <property type="entry name" value="Pif1-like_2B_dom"/>
</dbReference>
<proteinExistence type="predicted"/>
<evidence type="ECO:0000313" key="3">
    <source>
        <dbReference type="EMBL" id="CAE8714828.1"/>
    </source>
</evidence>
<feature type="compositionally biased region" description="Basic and acidic residues" evidence="1">
    <location>
        <begin position="282"/>
        <end position="318"/>
    </location>
</feature>
<evidence type="ECO:0000313" key="4">
    <source>
        <dbReference type="Proteomes" id="UP000626109"/>
    </source>
</evidence>
<dbReference type="SUPFAM" id="SSF52540">
    <property type="entry name" value="P-loop containing nucleoside triphosphate hydrolases"/>
    <property type="match status" value="1"/>
</dbReference>
<organism evidence="3 4">
    <name type="scientific">Polarella glacialis</name>
    <name type="common">Dinoflagellate</name>
    <dbReference type="NCBI Taxonomy" id="89957"/>
    <lineage>
        <taxon>Eukaryota</taxon>
        <taxon>Sar</taxon>
        <taxon>Alveolata</taxon>
        <taxon>Dinophyceae</taxon>
        <taxon>Suessiales</taxon>
        <taxon>Suessiaceae</taxon>
        <taxon>Polarella</taxon>
    </lineage>
</organism>